<evidence type="ECO:0000313" key="3">
    <source>
        <dbReference type="EMBL" id="JAD88143.1"/>
    </source>
</evidence>
<sequence length="206" mass="22735">MMLSPRVYLPGARLRSPSAPIGQSQRSRVIDLNMEPVDSQETAPETAPENAPETAPENSPGNAPEIAPETAPETAQENACRKTVLPNEKRREIFDAVLARAKNGDLKGHETTEVSVQFSVPIRTVQRIWQQGKSCLDQGIPVDVSSGRSRCGRKKIEVDVSKLRDIPISRRRTIKDVAKQLGVSKTKLHQMKQEGAIKRVSNPMKP</sequence>
<dbReference type="Pfam" id="PF24964">
    <property type="entry name" value="DUF7769"/>
    <property type="match status" value="1"/>
</dbReference>
<dbReference type="PANTHER" id="PTHR33889">
    <property type="entry name" value="OS04G0681850 PROTEIN"/>
    <property type="match status" value="1"/>
</dbReference>
<evidence type="ECO:0000256" key="1">
    <source>
        <dbReference type="SAM" id="MobiDB-lite"/>
    </source>
</evidence>
<proteinExistence type="predicted"/>
<name>A0A0A9DN94_ARUDO</name>
<dbReference type="EMBL" id="GBRH01209752">
    <property type="protein sequence ID" value="JAD88143.1"/>
    <property type="molecule type" value="Transcribed_RNA"/>
</dbReference>
<protein>
    <recommendedName>
        <fullName evidence="2">DUF7769 domain-containing protein</fullName>
    </recommendedName>
</protein>
<organism evidence="3">
    <name type="scientific">Arundo donax</name>
    <name type="common">Giant reed</name>
    <name type="synonym">Donax arundinaceus</name>
    <dbReference type="NCBI Taxonomy" id="35708"/>
    <lineage>
        <taxon>Eukaryota</taxon>
        <taxon>Viridiplantae</taxon>
        <taxon>Streptophyta</taxon>
        <taxon>Embryophyta</taxon>
        <taxon>Tracheophyta</taxon>
        <taxon>Spermatophyta</taxon>
        <taxon>Magnoliopsida</taxon>
        <taxon>Liliopsida</taxon>
        <taxon>Poales</taxon>
        <taxon>Poaceae</taxon>
        <taxon>PACMAD clade</taxon>
        <taxon>Arundinoideae</taxon>
        <taxon>Arundineae</taxon>
        <taxon>Arundo</taxon>
    </lineage>
</organism>
<dbReference type="AlphaFoldDB" id="A0A0A9DN94"/>
<reference evidence="3" key="1">
    <citation type="submission" date="2014-09" db="EMBL/GenBank/DDBJ databases">
        <authorList>
            <person name="Magalhaes I.L.F."/>
            <person name="Oliveira U."/>
            <person name="Santos F.R."/>
            <person name="Vidigal T.H.D.A."/>
            <person name="Brescovit A.D."/>
            <person name="Santos A.J."/>
        </authorList>
    </citation>
    <scope>NUCLEOTIDE SEQUENCE</scope>
    <source>
        <tissue evidence="3">Shoot tissue taken approximately 20 cm above the soil surface</tissue>
    </source>
</reference>
<dbReference type="InterPro" id="IPR056671">
    <property type="entry name" value="DUF7769"/>
</dbReference>
<dbReference type="PANTHER" id="PTHR33889:SF1">
    <property type="entry name" value="OS03G0834800 PROTEIN"/>
    <property type="match status" value="1"/>
</dbReference>
<reference evidence="3" key="2">
    <citation type="journal article" date="2015" name="Data Brief">
        <title>Shoot transcriptome of the giant reed, Arundo donax.</title>
        <authorList>
            <person name="Barrero R.A."/>
            <person name="Guerrero F.D."/>
            <person name="Moolhuijzen P."/>
            <person name="Goolsby J.A."/>
            <person name="Tidwell J."/>
            <person name="Bellgard S.E."/>
            <person name="Bellgard M.I."/>
        </authorList>
    </citation>
    <scope>NUCLEOTIDE SEQUENCE</scope>
    <source>
        <tissue evidence="3">Shoot tissue taken approximately 20 cm above the soil surface</tissue>
    </source>
</reference>
<feature type="domain" description="DUF7769" evidence="2">
    <location>
        <begin position="85"/>
        <end position="139"/>
    </location>
</feature>
<evidence type="ECO:0000259" key="2">
    <source>
        <dbReference type="Pfam" id="PF24964"/>
    </source>
</evidence>
<feature type="region of interest" description="Disordered" evidence="1">
    <location>
        <begin position="1"/>
        <end position="81"/>
    </location>
</feature>
<accession>A0A0A9DN94</accession>